<dbReference type="PROSITE" id="PS00466">
    <property type="entry name" value="ZF_TFIIS_1"/>
    <property type="match status" value="1"/>
</dbReference>
<organism evidence="11 12">
    <name type="scientific">Blattamonas nauphoetae</name>
    <dbReference type="NCBI Taxonomy" id="2049346"/>
    <lineage>
        <taxon>Eukaryota</taxon>
        <taxon>Metamonada</taxon>
        <taxon>Preaxostyla</taxon>
        <taxon>Oxymonadida</taxon>
        <taxon>Blattamonas</taxon>
    </lineage>
</organism>
<dbReference type="CDD" id="cd13749">
    <property type="entry name" value="Zn-ribbon_TFIIS"/>
    <property type="match status" value="1"/>
</dbReference>
<evidence type="ECO:0000256" key="3">
    <source>
        <dbReference type="ARBA" id="ARBA00022833"/>
    </source>
</evidence>
<gene>
    <name evidence="11" type="ORF">BLNAU_16884</name>
</gene>
<evidence type="ECO:0000256" key="6">
    <source>
        <dbReference type="PROSITE-ProRule" id="PRU00649"/>
    </source>
</evidence>
<dbReference type="EMBL" id="JARBJD010000182">
    <property type="protein sequence ID" value="KAK2948175.1"/>
    <property type="molecule type" value="Genomic_DNA"/>
</dbReference>
<dbReference type="InterPro" id="IPR003618">
    <property type="entry name" value="TFIIS_cen_dom"/>
</dbReference>
<name>A0ABQ9XD72_9EUKA</name>
<keyword evidence="3" id="KW-0862">Zinc</keyword>
<dbReference type="PANTHER" id="PTHR11477">
    <property type="entry name" value="TRANSCRIPTION FACTOR S-II ZINC FINGER DOMAIN-CONTAINING PROTEIN"/>
    <property type="match status" value="1"/>
</dbReference>
<dbReference type="InterPro" id="IPR035100">
    <property type="entry name" value="TF_IIS-typ"/>
</dbReference>
<dbReference type="PIRSF" id="PIRSF006704">
    <property type="entry name" value="TF_IIS"/>
    <property type="match status" value="1"/>
</dbReference>
<evidence type="ECO:0000256" key="4">
    <source>
        <dbReference type="ARBA" id="ARBA00023242"/>
    </source>
</evidence>
<evidence type="ECO:0000259" key="10">
    <source>
        <dbReference type="PROSITE" id="PS51321"/>
    </source>
</evidence>
<dbReference type="PROSITE" id="PS51319">
    <property type="entry name" value="TFIIS_N"/>
    <property type="match status" value="1"/>
</dbReference>
<dbReference type="SUPFAM" id="SSF47676">
    <property type="entry name" value="Conserved domain common to transcription factors TFIIS, elongin A, CRSP70"/>
    <property type="match status" value="1"/>
</dbReference>
<feature type="compositionally biased region" description="Low complexity" evidence="7">
    <location>
        <begin position="95"/>
        <end position="108"/>
    </location>
</feature>
<dbReference type="Gene3D" id="1.10.472.30">
    <property type="entry name" value="Transcription elongation factor S-II, central domain"/>
    <property type="match status" value="1"/>
</dbReference>
<dbReference type="SMART" id="SM00440">
    <property type="entry name" value="ZnF_C2C2"/>
    <property type="match status" value="1"/>
</dbReference>
<dbReference type="PANTHER" id="PTHR11477:SF0">
    <property type="entry name" value="IP08861P-RELATED"/>
    <property type="match status" value="1"/>
</dbReference>
<comment type="caution">
    <text evidence="11">The sequence shown here is derived from an EMBL/GenBank/DDBJ whole genome shotgun (WGS) entry which is preliminary data.</text>
</comment>
<feature type="compositionally biased region" description="Basic and acidic residues" evidence="7">
    <location>
        <begin position="124"/>
        <end position="139"/>
    </location>
</feature>
<keyword evidence="11" id="KW-0251">Elongation factor</keyword>
<dbReference type="InterPro" id="IPR017923">
    <property type="entry name" value="TFIIS_N"/>
</dbReference>
<evidence type="ECO:0000256" key="5">
    <source>
        <dbReference type="PROSITE-ProRule" id="PRU00472"/>
    </source>
</evidence>
<dbReference type="InterPro" id="IPR036575">
    <property type="entry name" value="TFIIS_cen_dom_sf"/>
</dbReference>
<dbReference type="Gene3D" id="1.20.930.10">
    <property type="entry name" value="Conserved domain common to transcription factors TFIIS, elongin A, CRSP70"/>
    <property type="match status" value="1"/>
</dbReference>
<feature type="region of interest" description="Disordered" evidence="7">
    <location>
        <begin position="80"/>
        <end position="142"/>
    </location>
</feature>
<evidence type="ECO:0000256" key="7">
    <source>
        <dbReference type="SAM" id="MobiDB-lite"/>
    </source>
</evidence>
<dbReference type="SUPFAM" id="SSF57783">
    <property type="entry name" value="Zinc beta-ribbon"/>
    <property type="match status" value="1"/>
</dbReference>
<dbReference type="GO" id="GO:0003746">
    <property type="term" value="F:translation elongation factor activity"/>
    <property type="evidence" value="ECO:0007669"/>
    <property type="project" value="UniProtKB-KW"/>
</dbReference>
<comment type="subcellular location">
    <subcellularLocation>
        <location evidence="6">Nucleus</location>
    </subcellularLocation>
</comment>
<dbReference type="Gene3D" id="2.20.25.10">
    <property type="match status" value="1"/>
</dbReference>
<feature type="domain" description="TFIIS-type" evidence="8">
    <location>
        <begin position="263"/>
        <end position="303"/>
    </location>
</feature>
<keyword evidence="11" id="KW-0648">Protein biosynthesis</keyword>
<evidence type="ECO:0000259" key="9">
    <source>
        <dbReference type="PROSITE" id="PS51319"/>
    </source>
</evidence>
<dbReference type="PROSITE" id="PS51321">
    <property type="entry name" value="TFIIS_CENTRAL"/>
    <property type="match status" value="1"/>
</dbReference>
<keyword evidence="12" id="KW-1185">Reference proteome</keyword>
<evidence type="ECO:0000313" key="12">
    <source>
        <dbReference type="Proteomes" id="UP001281761"/>
    </source>
</evidence>
<protein>
    <submittedName>
        <fullName evidence="11">Transcription elongation factor A protein 1</fullName>
    </submittedName>
</protein>
<feature type="domain" description="TFIIS N-terminal" evidence="9">
    <location>
        <begin position="6"/>
        <end position="84"/>
    </location>
</feature>
<dbReference type="Pfam" id="PF08711">
    <property type="entry name" value="Med26"/>
    <property type="match status" value="1"/>
</dbReference>
<dbReference type="SUPFAM" id="SSF46942">
    <property type="entry name" value="Elongation factor TFIIS domain 2"/>
    <property type="match status" value="1"/>
</dbReference>
<dbReference type="Proteomes" id="UP001281761">
    <property type="component" value="Unassembled WGS sequence"/>
</dbReference>
<sequence length="304" mass="34683">MNLTGDELYAIKDELEKLVPQLPSTETLIIEKLQNLERSSITTEVLQVTKFGLYLRTLTKNQNEKIKKLAMDVMTKWKTQIQTQSEQKSNSDNHPPTGLTPSPTPSITKQKREESTPSPSPSLRSEKKVFSSKADRPDPDDLPLFRVKSRDLICKKLKLHSSEDESVLRDLARQIENGIFDSIPNPFSQADYHTQTLEIIQALARDSSFAHALVEGQLDPDVFGRMSYQELASEKLKADRKMWMKEALEDSKIGTQMEGTYSDFWKCGKCGQKKCTFRQQQTRSADEPMTTFITCAVCGNRWRE</sequence>
<dbReference type="InterPro" id="IPR001222">
    <property type="entry name" value="Znf_TFIIS"/>
</dbReference>
<feature type="domain" description="TFIIS central" evidence="10">
    <location>
        <begin position="145"/>
        <end position="259"/>
    </location>
</feature>
<evidence type="ECO:0000313" key="11">
    <source>
        <dbReference type="EMBL" id="KAK2948175.1"/>
    </source>
</evidence>
<dbReference type="Pfam" id="PF07500">
    <property type="entry name" value="TFIIS_M"/>
    <property type="match status" value="1"/>
</dbReference>
<dbReference type="InterPro" id="IPR035441">
    <property type="entry name" value="TFIIS/LEDGF_dom_sf"/>
</dbReference>
<evidence type="ECO:0000256" key="2">
    <source>
        <dbReference type="ARBA" id="ARBA00022771"/>
    </source>
</evidence>
<feature type="compositionally biased region" description="Polar residues" evidence="7">
    <location>
        <begin position="80"/>
        <end position="94"/>
    </location>
</feature>
<keyword evidence="2 5" id="KW-0863">Zinc-finger</keyword>
<dbReference type="PROSITE" id="PS51133">
    <property type="entry name" value="ZF_TFIIS_2"/>
    <property type="match status" value="1"/>
</dbReference>
<keyword evidence="1" id="KW-0479">Metal-binding</keyword>
<accession>A0ABQ9XD72</accession>
<evidence type="ECO:0000256" key="1">
    <source>
        <dbReference type="ARBA" id="ARBA00022723"/>
    </source>
</evidence>
<reference evidence="11 12" key="1">
    <citation type="journal article" date="2022" name="bioRxiv">
        <title>Genomics of Preaxostyla Flagellates Illuminates Evolutionary Transitions and the Path Towards Mitochondrial Loss.</title>
        <authorList>
            <person name="Novak L.V.F."/>
            <person name="Treitli S.C."/>
            <person name="Pyrih J."/>
            <person name="Halakuc P."/>
            <person name="Pipaliya S.V."/>
            <person name="Vacek V."/>
            <person name="Brzon O."/>
            <person name="Soukal P."/>
            <person name="Eme L."/>
            <person name="Dacks J.B."/>
            <person name="Karnkowska A."/>
            <person name="Elias M."/>
            <person name="Hampl V."/>
        </authorList>
    </citation>
    <scope>NUCLEOTIDE SEQUENCE [LARGE SCALE GENOMIC DNA]</scope>
    <source>
        <strain evidence="11">NAU3</strain>
        <tissue evidence="11">Gut</tissue>
    </source>
</reference>
<keyword evidence="4 6" id="KW-0539">Nucleus</keyword>
<evidence type="ECO:0000259" key="8">
    <source>
        <dbReference type="PROSITE" id="PS51133"/>
    </source>
</evidence>
<dbReference type="Pfam" id="PF01096">
    <property type="entry name" value="Zn_ribbon_TFIIS"/>
    <property type="match status" value="1"/>
</dbReference>
<proteinExistence type="predicted"/>